<dbReference type="OrthoDB" id="276174at2"/>
<evidence type="ECO:0000313" key="3">
    <source>
        <dbReference type="EMBL" id="AGA92381.1"/>
    </source>
</evidence>
<sequence length="107" mass="12281">MARVYQRATARRDLIQHFVHLAETAGEETADRFLTSARSTFEDLAEQPRIGAPLHLSNPALEHMRKWRVSGFENYLVFYLPRPDGVSVIRVLHAASDWWGLFGIETD</sequence>
<dbReference type="Gene3D" id="3.30.2310.20">
    <property type="entry name" value="RelE-like"/>
    <property type="match status" value="1"/>
</dbReference>
<dbReference type="Proteomes" id="UP000010816">
    <property type="component" value="Plasmid pTHIMO01"/>
</dbReference>
<dbReference type="InterPro" id="IPR051803">
    <property type="entry name" value="TA_system_RelE-like_toxin"/>
</dbReference>
<evidence type="ECO:0000256" key="2">
    <source>
        <dbReference type="ARBA" id="ARBA00022649"/>
    </source>
</evidence>
<keyword evidence="4" id="KW-1185">Reference proteome</keyword>
<comment type="similarity">
    <text evidence="1">Belongs to the RelE toxin family.</text>
</comment>
<dbReference type="InterPro" id="IPR035093">
    <property type="entry name" value="RelE/ParE_toxin_dom_sf"/>
</dbReference>
<keyword evidence="2" id="KW-1277">Toxin-antitoxin system</keyword>
<dbReference type="RefSeq" id="WP_015282503.1">
    <property type="nucleotide sequence ID" value="NC_019941.1"/>
</dbReference>
<dbReference type="EMBL" id="CP003052">
    <property type="protein sequence ID" value="AGA92381.1"/>
    <property type="molecule type" value="Genomic_DNA"/>
</dbReference>
<reference evidence="3 4" key="1">
    <citation type="submission" date="2011-09" db="EMBL/GenBank/DDBJ databases">
        <title>Complete sequence of plasmid of Thioflavicoccus mobilis 8321.</title>
        <authorList>
            <consortium name="US DOE Joint Genome Institute"/>
            <person name="Lucas S."/>
            <person name="Han J."/>
            <person name="Lapidus A."/>
            <person name="Cheng J.-F."/>
            <person name="Goodwin L."/>
            <person name="Pitluck S."/>
            <person name="Peters L."/>
            <person name="Ovchinnikova G."/>
            <person name="Lu M."/>
            <person name="Detter J.C."/>
            <person name="Han C."/>
            <person name="Tapia R."/>
            <person name="Land M."/>
            <person name="Hauser L."/>
            <person name="Kyrpides N."/>
            <person name="Ivanova N."/>
            <person name="Pagani I."/>
            <person name="Vogl K."/>
            <person name="Liu Z."/>
            <person name="Imhoff J."/>
            <person name="Thiel V."/>
            <person name="Frigaard N.-U."/>
            <person name="Bryant D."/>
            <person name="Woyke T."/>
        </authorList>
    </citation>
    <scope>NUCLEOTIDE SEQUENCE [LARGE SCALE GENOMIC DNA]</scope>
    <source>
        <strain evidence="3 4">8321</strain>
        <plasmid evidence="4">Plasmid pTHIMO01</plasmid>
    </source>
</reference>
<dbReference type="PANTHER" id="PTHR33755">
    <property type="entry name" value="TOXIN PARE1-RELATED"/>
    <property type="match status" value="1"/>
</dbReference>
<evidence type="ECO:0000256" key="1">
    <source>
        <dbReference type="ARBA" id="ARBA00006226"/>
    </source>
</evidence>
<organism evidence="3 4">
    <name type="scientific">Thioflavicoccus mobilis 8321</name>
    <dbReference type="NCBI Taxonomy" id="765912"/>
    <lineage>
        <taxon>Bacteria</taxon>
        <taxon>Pseudomonadati</taxon>
        <taxon>Pseudomonadota</taxon>
        <taxon>Gammaproteobacteria</taxon>
        <taxon>Chromatiales</taxon>
        <taxon>Chromatiaceae</taxon>
        <taxon>Thioflavicoccus</taxon>
    </lineage>
</organism>
<dbReference type="KEGG" id="tmb:Thimo_3729"/>
<dbReference type="InterPro" id="IPR007712">
    <property type="entry name" value="RelE/ParE_toxin"/>
</dbReference>
<proteinExistence type="inferred from homology"/>
<dbReference type="PANTHER" id="PTHR33755:SF9">
    <property type="entry name" value="TOXIN PARE1"/>
    <property type="match status" value="1"/>
</dbReference>
<name>L0H2C5_9GAMM</name>
<keyword evidence="3" id="KW-0614">Plasmid</keyword>
<geneLocation type="plasmid" evidence="3 4">
    <name>pTHIMO01</name>
</geneLocation>
<dbReference type="Pfam" id="PF05016">
    <property type="entry name" value="ParE_toxin"/>
    <property type="match status" value="1"/>
</dbReference>
<accession>L0H2C5</accession>
<protein>
    <submittedName>
        <fullName evidence="3">Plasmid stabilization system protein</fullName>
    </submittedName>
</protein>
<evidence type="ECO:0000313" key="4">
    <source>
        <dbReference type="Proteomes" id="UP000010816"/>
    </source>
</evidence>
<gene>
    <name evidence="3" type="ORF">Thimo_3729</name>
</gene>
<dbReference type="HOGENOM" id="CLU_147162_10_1_6"/>
<dbReference type="AlphaFoldDB" id="L0H2C5"/>